<name>A0A2S0KP56_9FIRM</name>
<dbReference type="AlphaFoldDB" id="A0A2S0KP56"/>
<proteinExistence type="predicted"/>
<evidence type="ECO:0000313" key="1">
    <source>
        <dbReference type="EMBL" id="AVM42822.1"/>
    </source>
</evidence>
<dbReference type="NCBIfam" id="NF047353">
    <property type="entry name" value="tube_lmo2291"/>
    <property type="match status" value="1"/>
</dbReference>
<protein>
    <recommendedName>
        <fullName evidence="3">Phage tail protein</fullName>
    </recommendedName>
</protein>
<dbReference type="Proteomes" id="UP000237947">
    <property type="component" value="Chromosome"/>
</dbReference>
<gene>
    <name evidence="1" type="ORF">C5Q98_06175</name>
</gene>
<evidence type="ECO:0000313" key="2">
    <source>
        <dbReference type="Proteomes" id="UP000237947"/>
    </source>
</evidence>
<dbReference type="OrthoDB" id="2043960at2"/>
<keyword evidence="2" id="KW-1185">Reference proteome</keyword>
<accession>A0A2S0KP56</accession>
<organism evidence="1 2">
    <name type="scientific">Fastidiosipila sanguinis</name>
    <dbReference type="NCBI Taxonomy" id="236753"/>
    <lineage>
        <taxon>Bacteria</taxon>
        <taxon>Bacillati</taxon>
        <taxon>Bacillota</taxon>
        <taxon>Clostridia</taxon>
        <taxon>Eubacteriales</taxon>
        <taxon>Oscillospiraceae</taxon>
        <taxon>Fastidiosipila</taxon>
    </lineage>
</organism>
<evidence type="ECO:0008006" key="3">
    <source>
        <dbReference type="Google" id="ProtNLM"/>
    </source>
</evidence>
<reference evidence="2" key="1">
    <citation type="submission" date="2018-02" db="EMBL/GenBank/DDBJ databases">
        <authorList>
            <person name="Holder M.E."/>
            <person name="Ajami N.J."/>
            <person name="Petrosino J.F."/>
        </authorList>
    </citation>
    <scope>NUCLEOTIDE SEQUENCE [LARGE SCALE GENOMIC DNA]</scope>
    <source>
        <strain evidence="2">CCUG 47711</strain>
    </source>
</reference>
<dbReference type="EMBL" id="CP027226">
    <property type="protein sequence ID" value="AVM42822.1"/>
    <property type="molecule type" value="Genomic_DNA"/>
</dbReference>
<sequence length="155" mass="17091">MAGVYPVHNLEFLVSDKGKLTEKKNDISKLIKVADMETFEVSIDGNVEEWSPMEQKGWTRRLMTGKSISISLSGKRNEGDKGNDYIASLAYKTGEDATTTMAIKFPNGEIFMMDSVVNVTSTFGGASTDVNPLEFEFQSDGQPTFFESTPTVPSR</sequence>
<dbReference type="RefSeq" id="WP_106012772.1">
    <property type="nucleotide sequence ID" value="NZ_CP027226.1"/>
</dbReference>
<dbReference type="KEGG" id="fsa:C5Q98_06175"/>